<dbReference type="Gramene" id="OIT05334">
    <property type="protein sequence ID" value="OIT05334"/>
    <property type="gene ID" value="A4A49_52795"/>
</dbReference>
<dbReference type="AlphaFoldDB" id="A0A1J6IKG9"/>
<name>A0A1J6IKG9_NICAT</name>
<dbReference type="Proteomes" id="UP000187609">
    <property type="component" value="Unassembled WGS sequence"/>
</dbReference>
<organism evidence="2 3">
    <name type="scientific">Nicotiana attenuata</name>
    <name type="common">Coyote tobacco</name>
    <dbReference type="NCBI Taxonomy" id="49451"/>
    <lineage>
        <taxon>Eukaryota</taxon>
        <taxon>Viridiplantae</taxon>
        <taxon>Streptophyta</taxon>
        <taxon>Embryophyta</taxon>
        <taxon>Tracheophyta</taxon>
        <taxon>Spermatophyta</taxon>
        <taxon>Magnoliopsida</taxon>
        <taxon>eudicotyledons</taxon>
        <taxon>Gunneridae</taxon>
        <taxon>Pentapetalae</taxon>
        <taxon>asterids</taxon>
        <taxon>lamiids</taxon>
        <taxon>Solanales</taxon>
        <taxon>Solanaceae</taxon>
        <taxon>Nicotianoideae</taxon>
        <taxon>Nicotianeae</taxon>
        <taxon>Nicotiana</taxon>
    </lineage>
</organism>
<comment type="caution">
    <text evidence="2">The sequence shown here is derived from an EMBL/GenBank/DDBJ whole genome shotgun (WGS) entry which is preliminary data.</text>
</comment>
<feature type="compositionally biased region" description="Basic and acidic residues" evidence="1">
    <location>
        <begin position="87"/>
        <end position="100"/>
    </location>
</feature>
<gene>
    <name evidence="2" type="ORF">A4A49_52795</name>
</gene>
<dbReference type="EMBL" id="MJEQ01037185">
    <property type="protein sequence ID" value="OIT05334.1"/>
    <property type="molecule type" value="Genomic_DNA"/>
</dbReference>
<accession>A0A1J6IKG9</accession>
<proteinExistence type="predicted"/>
<sequence length="100" mass="11323">MEVQKRRRIDDEEIENKQLINIMKDEEENEGTIVDDDEKVNAMGGGGSGHKFTAAKPWNPAFLPGDFENDKGQESVENNVVLDLNEDPDHEKKIRSLKAD</sequence>
<feature type="region of interest" description="Disordered" evidence="1">
    <location>
        <begin position="63"/>
        <end position="100"/>
    </location>
</feature>
<evidence type="ECO:0000313" key="3">
    <source>
        <dbReference type="Proteomes" id="UP000187609"/>
    </source>
</evidence>
<dbReference type="OMA" id="PGDFEND"/>
<protein>
    <submittedName>
        <fullName evidence="2">Uncharacterized protein</fullName>
    </submittedName>
</protein>
<evidence type="ECO:0000313" key="2">
    <source>
        <dbReference type="EMBL" id="OIT05334.1"/>
    </source>
</evidence>
<keyword evidence="3" id="KW-1185">Reference proteome</keyword>
<reference evidence="2" key="1">
    <citation type="submission" date="2016-11" db="EMBL/GenBank/DDBJ databases">
        <title>The genome of Nicotiana attenuata.</title>
        <authorList>
            <person name="Xu S."/>
            <person name="Brockmoeller T."/>
            <person name="Gaquerel E."/>
            <person name="Navarro A."/>
            <person name="Kuhl H."/>
            <person name="Gase K."/>
            <person name="Ling Z."/>
            <person name="Zhou W."/>
            <person name="Kreitzer C."/>
            <person name="Stanke M."/>
            <person name="Tang H."/>
            <person name="Lyons E."/>
            <person name="Pandey P."/>
            <person name="Pandey S.P."/>
            <person name="Timmermann B."/>
            <person name="Baldwin I.T."/>
        </authorList>
    </citation>
    <scope>NUCLEOTIDE SEQUENCE [LARGE SCALE GENOMIC DNA]</scope>
    <source>
        <strain evidence="2">UT</strain>
    </source>
</reference>
<evidence type="ECO:0000256" key="1">
    <source>
        <dbReference type="SAM" id="MobiDB-lite"/>
    </source>
</evidence>